<evidence type="ECO:0000256" key="2">
    <source>
        <dbReference type="ARBA" id="ARBA00022833"/>
    </source>
</evidence>
<dbReference type="PANTHER" id="PTHR43401">
    <property type="entry name" value="L-THREONINE 3-DEHYDROGENASE"/>
    <property type="match status" value="1"/>
</dbReference>
<dbReference type="InterPro" id="IPR036291">
    <property type="entry name" value="NAD(P)-bd_dom_sf"/>
</dbReference>
<evidence type="ECO:0000313" key="7">
    <source>
        <dbReference type="Proteomes" id="UP001596505"/>
    </source>
</evidence>
<organism evidence="6 7">
    <name type="scientific">Scopulibacillus cellulosilyticus</name>
    <dbReference type="NCBI Taxonomy" id="2665665"/>
    <lineage>
        <taxon>Bacteria</taxon>
        <taxon>Bacillati</taxon>
        <taxon>Bacillota</taxon>
        <taxon>Bacilli</taxon>
        <taxon>Bacillales</taxon>
        <taxon>Sporolactobacillaceae</taxon>
        <taxon>Scopulibacillus</taxon>
    </lineage>
</organism>
<dbReference type="EMBL" id="JBHTCO010000043">
    <property type="protein sequence ID" value="MFC7395214.1"/>
    <property type="molecule type" value="Genomic_DNA"/>
</dbReference>
<dbReference type="SUPFAM" id="SSF51735">
    <property type="entry name" value="NAD(P)-binding Rossmann-fold domains"/>
    <property type="match status" value="1"/>
</dbReference>
<evidence type="ECO:0000259" key="5">
    <source>
        <dbReference type="SMART" id="SM00829"/>
    </source>
</evidence>
<gene>
    <name evidence="6" type="ORF">ACFQRG_20100</name>
</gene>
<proteinExistence type="inferred from homology"/>
<dbReference type="InterPro" id="IPR013149">
    <property type="entry name" value="ADH-like_C"/>
</dbReference>
<evidence type="ECO:0000313" key="6">
    <source>
        <dbReference type="EMBL" id="MFC7395214.1"/>
    </source>
</evidence>
<keyword evidence="1 4" id="KW-0479">Metal-binding</keyword>
<protein>
    <submittedName>
        <fullName evidence="6">Alcohol dehydrogenase catalytic domain-containing protein</fullName>
    </submittedName>
</protein>
<dbReference type="PANTHER" id="PTHR43401:SF2">
    <property type="entry name" value="L-THREONINE 3-DEHYDROGENASE"/>
    <property type="match status" value="1"/>
</dbReference>
<dbReference type="InterPro" id="IPR013154">
    <property type="entry name" value="ADH-like_N"/>
</dbReference>
<keyword evidence="7" id="KW-1185">Reference proteome</keyword>
<evidence type="ECO:0000256" key="3">
    <source>
        <dbReference type="ARBA" id="ARBA00023002"/>
    </source>
</evidence>
<comment type="similarity">
    <text evidence="4">Belongs to the zinc-containing alcohol dehydrogenase family.</text>
</comment>
<dbReference type="Pfam" id="PF00107">
    <property type="entry name" value="ADH_zinc_N"/>
    <property type="match status" value="1"/>
</dbReference>
<keyword evidence="3" id="KW-0560">Oxidoreductase</keyword>
<comment type="cofactor">
    <cofactor evidence="4">
        <name>Zn(2+)</name>
        <dbReference type="ChEBI" id="CHEBI:29105"/>
    </cofactor>
</comment>
<feature type="domain" description="Enoyl reductase (ER)" evidence="5">
    <location>
        <begin position="11"/>
        <end position="339"/>
    </location>
</feature>
<evidence type="ECO:0000256" key="4">
    <source>
        <dbReference type="RuleBase" id="RU361277"/>
    </source>
</evidence>
<dbReference type="Gene3D" id="3.90.180.10">
    <property type="entry name" value="Medium-chain alcohol dehydrogenases, catalytic domain"/>
    <property type="match status" value="1"/>
</dbReference>
<keyword evidence="2 4" id="KW-0862">Zinc</keyword>
<dbReference type="InterPro" id="IPR002328">
    <property type="entry name" value="ADH_Zn_CS"/>
</dbReference>
<dbReference type="SUPFAM" id="SSF50129">
    <property type="entry name" value="GroES-like"/>
    <property type="match status" value="1"/>
</dbReference>
<dbReference type="RefSeq" id="WP_380969516.1">
    <property type="nucleotide sequence ID" value="NZ_JBHTCO010000043.1"/>
</dbReference>
<dbReference type="Pfam" id="PF08240">
    <property type="entry name" value="ADH_N"/>
    <property type="match status" value="1"/>
</dbReference>
<dbReference type="PROSITE" id="PS00059">
    <property type="entry name" value="ADH_ZINC"/>
    <property type="match status" value="1"/>
</dbReference>
<dbReference type="Gene3D" id="3.40.50.720">
    <property type="entry name" value="NAD(P)-binding Rossmann-like Domain"/>
    <property type="match status" value="1"/>
</dbReference>
<dbReference type="InterPro" id="IPR050129">
    <property type="entry name" value="Zn_alcohol_dh"/>
</dbReference>
<evidence type="ECO:0000256" key="1">
    <source>
        <dbReference type="ARBA" id="ARBA00022723"/>
    </source>
</evidence>
<dbReference type="Proteomes" id="UP001596505">
    <property type="component" value="Unassembled WGS sequence"/>
</dbReference>
<dbReference type="SMART" id="SM00829">
    <property type="entry name" value="PKS_ER"/>
    <property type="match status" value="1"/>
</dbReference>
<accession>A0ABW2Q1S3</accession>
<dbReference type="InterPro" id="IPR011032">
    <property type="entry name" value="GroES-like_sf"/>
</dbReference>
<sequence>MLAAQFTPESGFSIVEADRQPLNKGEVRLRVDACGVCGSDRQVLKGESVPAGTVFPLIMGHEISGTVVETGEHADDWQAGDQVVVYPFISCGTCSPCKNNQPNLCIRQKCIGYHLPGGFAEEVIVPAGQLIRMSKRCSSAAAALLVDAFATPYHAMSLSDIQAGGTVLVIGTGGLGLATLQLAKIFEAGQLGAVTRRVSGVKAAEKYGAQMCVSTQDGARSTARKIRRWSGAGGVDVVIDTVANKETAAMAFDVVRPGGTVTIIGMSEDTASIPIAKTVRRGIRIIASFGSMINDVRKLMDLTDSGQLDPTKLIAGTLQLQNVNQAFADDRASSGRWIIKPNDQTR</sequence>
<name>A0ABW2Q1S3_9BACL</name>
<comment type="caution">
    <text evidence="6">The sequence shown here is derived from an EMBL/GenBank/DDBJ whole genome shotgun (WGS) entry which is preliminary data.</text>
</comment>
<reference evidence="7" key="1">
    <citation type="journal article" date="2019" name="Int. J. Syst. Evol. Microbiol.">
        <title>The Global Catalogue of Microorganisms (GCM) 10K type strain sequencing project: providing services to taxonomists for standard genome sequencing and annotation.</title>
        <authorList>
            <consortium name="The Broad Institute Genomics Platform"/>
            <consortium name="The Broad Institute Genome Sequencing Center for Infectious Disease"/>
            <person name="Wu L."/>
            <person name="Ma J."/>
        </authorList>
    </citation>
    <scope>NUCLEOTIDE SEQUENCE [LARGE SCALE GENOMIC DNA]</scope>
    <source>
        <strain evidence="7">CGMCC 1.16305</strain>
    </source>
</reference>
<dbReference type="InterPro" id="IPR020843">
    <property type="entry name" value="ER"/>
</dbReference>